<sequence length="73" mass="8123">MPVCNGSDTGFELGPARKGADVLQVFHRVKTGRTAFMKESKCSSVHEEFQDFKTHLNFEPKAVSSHNVQSRQG</sequence>
<dbReference type="EMBL" id="AP021876">
    <property type="protein sequence ID" value="BBO86256.1"/>
    <property type="molecule type" value="Genomic_DNA"/>
</dbReference>
<name>A0A5K8A1F2_9BACT</name>
<gene>
    <name evidence="1" type="ORF">DSCO28_68220</name>
</gene>
<protein>
    <submittedName>
        <fullName evidence="1">Uncharacterized protein</fullName>
    </submittedName>
</protein>
<organism evidence="1 2">
    <name type="scientific">Desulfosarcina ovata subsp. sediminis</name>
    <dbReference type="NCBI Taxonomy" id="885957"/>
    <lineage>
        <taxon>Bacteria</taxon>
        <taxon>Pseudomonadati</taxon>
        <taxon>Thermodesulfobacteriota</taxon>
        <taxon>Desulfobacteria</taxon>
        <taxon>Desulfobacterales</taxon>
        <taxon>Desulfosarcinaceae</taxon>
        <taxon>Desulfosarcina</taxon>
    </lineage>
</organism>
<dbReference type="KEGG" id="dov:DSCO28_68220"/>
<reference evidence="1 2" key="1">
    <citation type="submission" date="2019-11" db="EMBL/GenBank/DDBJ databases">
        <title>Comparative genomics of hydrocarbon-degrading Desulfosarcina strains.</title>
        <authorList>
            <person name="Watanabe M."/>
            <person name="Kojima H."/>
            <person name="Fukui M."/>
        </authorList>
    </citation>
    <scope>NUCLEOTIDE SEQUENCE [LARGE SCALE GENOMIC DNA]</scope>
    <source>
        <strain evidence="1 2">28bB2T</strain>
    </source>
</reference>
<evidence type="ECO:0000313" key="2">
    <source>
        <dbReference type="Proteomes" id="UP000425960"/>
    </source>
</evidence>
<proteinExistence type="predicted"/>
<dbReference type="Proteomes" id="UP000425960">
    <property type="component" value="Chromosome"/>
</dbReference>
<accession>A0A5K8A1F2</accession>
<dbReference type="AlphaFoldDB" id="A0A5K8A1F2"/>
<evidence type="ECO:0000313" key="1">
    <source>
        <dbReference type="EMBL" id="BBO86256.1"/>
    </source>
</evidence>